<evidence type="ECO:0000313" key="4">
    <source>
        <dbReference type="Proteomes" id="UP001163798"/>
    </source>
</evidence>
<reference evidence="3" key="1">
    <citation type="submission" date="2022-08" db="EMBL/GenBank/DDBJ databases">
        <authorList>
            <consortium name="DOE Joint Genome Institute"/>
            <person name="Min B."/>
            <person name="Riley R."/>
            <person name="Sierra-Patev S."/>
            <person name="Naranjo-Ortiz M."/>
            <person name="Looney B."/>
            <person name="Konkel Z."/>
            <person name="Slot J.C."/>
            <person name="Sakamoto Y."/>
            <person name="Steenwyk J.L."/>
            <person name="Rokas A."/>
            <person name="Carro J."/>
            <person name="Camarero S."/>
            <person name="Ferreira P."/>
            <person name="Molpeceres G."/>
            <person name="Ruiz-Duenas F.J."/>
            <person name="Serrano A."/>
            <person name="Henrissat B."/>
            <person name="Drula E."/>
            <person name="Hughes K.W."/>
            <person name="Mata J.L."/>
            <person name="Ishikawa N.K."/>
            <person name="Vargas-Isla R."/>
            <person name="Ushijima S."/>
            <person name="Smith C.A."/>
            <person name="Ahrendt S."/>
            <person name="Andreopoulos W."/>
            <person name="He G."/>
            <person name="Labutti K."/>
            <person name="Lipzen A."/>
            <person name="Ng V."/>
            <person name="Sandor L."/>
            <person name="Barry K."/>
            <person name="Martinez A.T."/>
            <person name="Xiao Y."/>
            <person name="Gibbons J.G."/>
            <person name="Terashima K."/>
            <person name="Hibbett D.S."/>
            <person name="Grigoriev I.V."/>
        </authorList>
    </citation>
    <scope>NUCLEOTIDE SEQUENCE</scope>
    <source>
        <strain evidence="3">TFB10291</strain>
    </source>
</reference>
<sequence>MTFNDNPPSYDSVTESNDASVAKPYETKDNKHSLGAPSMSSDTSPYTVHPGTASGSSPVLYHYRNPITQETVVSLLPPEHPTMVCLQAGEHDTQTNFGILGILAAVLWFPLGIGLCLLDRRVKCRRCGEMIQDGMCN</sequence>
<feature type="compositionally biased region" description="Polar residues" evidence="1">
    <location>
        <begin position="1"/>
        <end position="19"/>
    </location>
</feature>
<dbReference type="Proteomes" id="UP001163798">
    <property type="component" value="Unassembled WGS sequence"/>
</dbReference>
<feature type="transmembrane region" description="Helical" evidence="2">
    <location>
        <begin position="97"/>
        <end position="118"/>
    </location>
</feature>
<evidence type="ECO:0000313" key="3">
    <source>
        <dbReference type="EMBL" id="KAJ3783720.1"/>
    </source>
</evidence>
<dbReference type="AlphaFoldDB" id="A0AA38KNV3"/>
<proteinExistence type="predicted"/>
<dbReference type="InterPro" id="IPR019317">
    <property type="entry name" value="BRI3"/>
</dbReference>
<protein>
    <recommendedName>
        <fullName evidence="5">Brain protein I3</fullName>
    </recommendedName>
</protein>
<feature type="region of interest" description="Disordered" evidence="1">
    <location>
        <begin position="1"/>
        <end position="54"/>
    </location>
</feature>
<evidence type="ECO:0000256" key="2">
    <source>
        <dbReference type="SAM" id="Phobius"/>
    </source>
</evidence>
<keyword evidence="2" id="KW-1133">Transmembrane helix</keyword>
<evidence type="ECO:0000256" key="1">
    <source>
        <dbReference type="SAM" id="MobiDB-lite"/>
    </source>
</evidence>
<comment type="caution">
    <text evidence="3">The sequence shown here is derived from an EMBL/GenBank/DDBJ whole genome shotgun (WGS) entry which is preliminary data.</text>
</comment>
<organism evidence="3 4">
    <name type="scientific">Lentinula aff. detonsa</name>
    <dbReference type="NCBI Taxonomy" id="2804958"/>
    <lineage>
        <taxon>Eukaryota</taxon>
        <taxon>Fungi</taxon>
        <taxon>Dikarya</taxon>
        <taxon>Basidiomycota</taxon>
        <taxon>Agaricomycotina</taxon>
        <taxon>Agaricomycetes</taxon>
        <taxon>Agaricomycetidae</taxon>
        <taxon>Agaricales</taxon>
        <taxon>Marasmiineae</taxon>
        <taxon>Omphalotaceae</taxon>
        <taxon>Lentinula</taxon>
    </lineage>
</organism>
<keyword evidence="4" id="KW-1185">Reference proteome</keyword>
<gene>
    <name evidence="3" type="ORF">GGU10DRAFT_316309</name>
</gene>
<dbReference type="Pfam" id="PF10164">
    <property type="entry name" value="BRI3"/>
    <property type="match status" value="1"/>
</dbReference>
<name>A0AA38KNV3_9AGAR</name>
<dbReference type="EMBL" id="MU793407">
    <property type="protein sequence ID" value="KAJ3783720.1"/>
    <property type="molecule type" value="Genomic_DNA"/>
</dbReference>
<accession>A0AA38KNV3</accession>
<keyword evidence="2" id="KW-0472">Membrane</keyword>
<evidence type="ECO:0008006" key="5">
    <source>
        <dbReference type="Google" id="ProtNLM"/>
    </source>
</evidence>
<keyword evidence="2" id="KW-0812">Transmembrane</keyword>